<organism evidence="4 5">
    <name type="scientific">Acrodontium crateriforme</name>
    <dbReference type="NCBI Taxonomy" id="150365"/>
    <lineage>
        <taxon>Eukaryota</taxon>
        <taxon>Fungi</taxon>
        <taxon>Dikarya</taxon>
        <taxon>Ascomycota</taxon>
        <taxon>Pezizomycotina</taxon>
        <taxon>Dothideomycetes</taxon>
        <taxon>Dothideomycetidae</taxon>
        <taxon>Mycosphaerellales</taxon>
        <taxon>Teratosphaeriaceae</taxon>
        <taxon>Acrodontium</taxon>
    </lineage>
</organism>
<dbReference type="FunFam" id="3.40.1390.30:FF:000001">
    <property type="entry name" value="GTP cyclohydrolase 1 type 2"/>
    <property type="match status" value="1"/>
</dbReference>
<dbReference type="Proteomes" id="UP001303373">
    <property type="component" value="Chromosome 4"/>
</dbReference>
<dbReference type="GO" id="GO:0046872">
    <property type="term" value="F:metal ion binding"/>
    <property type="evidence" value="ECO:0007669"/>
    <property type="project" value="UniProtKB-KW"/>
</dbReference>
<evidence type="ECO:0000256" key="2">
    <source>
        <dbReference type="PIRSR" id="PIRSR602678-1"/>
    </source>
</evidence>
<dbReference type="Pfam" id="PF01784">
    <property type="entry name" value="DUF34_NIF3"/>
    <property type="match status" value="1"/>
</dbReference>
<proteinExistence type="inferred from homology"/>
<dbReference type="EMBL" id="CP138583">
    <property type="protein sequence ID" value="WPH00431.1"/>
    <property type="molecule type" value="Genomic_DNA"/>
</dbReference>
<evidence type="ECO:0000256" key="1">
    <source>
        <dbReference type="ARBA" id="ARBA00006964"/>
    </source>
</evidence>
<dbReference type="InterPro" id="IPR002678">
    <property type="entry name" value="DUF34/NIF3"/>
</dbReference>
<dbReference type="SUPFAM" id="SSF102705">
    <property type="entry name" value="NIF3 (NGG1p interacting factor 3)-like"/>
    <property type="match status" value="1"/>
</dbReference>
<dbReference type="GO" id="GO:0005739">
    <property type="term" value="C:mitochondrion"/>
    <property type="evidence" value="ECO:0007669"/>
    <property type="project" value="TreeGrafter"/>
</dbReference>
<sequence>MFSVTARRLSARMSTRPAVSAPYTRAVVSAMRKLYPDALADKSFDNTGLLLEAPFDPLRRQMNSVLLTIDLTAAVADEAIERNDSAIIAYHPIIFRGLKSLTLADTQQQTLLRLAAEGISVYSPHTAVDCQVGGLGDWLADIVTGTPIKAAVAAAAASSAAPTPASEMPPAASPYKREQPLATPSSATSEYPFPEAGQRPVYMLQHHPSQLSLNAQALTLASRPHKRYPIIPTSVPGHEGAGMGRVVRLAQPVPLPAIIDRIGLGLGNPKGFPIAIPQGRQAADMMIRTIAICAGSGAGVFAELDKRGETDIDLLFTGELSHHDALAQIERGRAVVCLFHSNTERGFLHGVLKPQLEETIKQEWKALRAEEREKHQKAADASNSNDDENANDAFLEALADESVEVHVSEFDRDPFGIMICKEN</sequence>
<dbReference type="AlphaFoldDB" id="A0AAQ3M5U9"/>
<accession>A0AAQ3M5U9</accession>
<feature type="region of interest" description="Disordered" evidence="3">
    <location>
        <begin position="369"/>
        <end position="391"/>
    </location>
</feature>
<feature type="compositionally biased region" description="Low complexity" evidence="3">
    <location>
        <begin position="159"/>
        <end position="174"/>
    </location>
</feature>
<feature type="binding site" evidence="2">
    <location>
        <position position="344"/>
    </location>
    <ligand>
        <name>a divalent metal cation</name>
        <dbReference type="ChEBI" id="CHEBI:60240"/>
        <label>1</label>
    </ligand>
</feature>
<dbReference type="Gene3D" id="3.40.1390.30">
    <property type="entry name" value="NIF3 (NGG1p interacting factor 3)-like"/>
    <property type="match status" value="2"/>
</dbReference>
<feature type="compositionally biased region" description="Basic and acidic residues" evidence="3">
    <location>
        <begin position="369"/>
        <end position="378"/>
    </location>
</feature>
<feature type="region of interest" description="Disordered" evidence="3">
    <location>
        <begin position="159"/>
        <end position="192"/>
    </location>
</feature>
<gene>
    <name evidence="4" type="ORF">R9X50_00326000</name>
</gene>
<dbReference type="InterPro" id="IPR036069">
    <property type="entry name" value="DUF34/NIF3_sf"/>
</dbReference>
<keyword evidence="5" id="KW-1185">Reference proteome</keyword>
<name>A0AAQ3M5U9_9PEZI</name>
<dbReference type="PANTHER" id="PTHR13799">
    <property type="entry name" value="NGG1 INTERACTING FACTOR 3"/>
    <property type="match status" value="1"/>
</dbReference>
<evidence type="ECO:0000313" key="5">
    <source>
        <dbReference type="Proteomes" id="UP001303373"/>
    </source>
</evidence>
<comment type="similarity">
    <text evidence="1">Belongs to the GTP cyclohydrolase I type 2/NIF3 family.</text>
</comment>
<evidence type="ECO:0000313" key="4">
    <source>
        <dbReference type="EMBL" id="WPH00431.1"/>
    </source>
</evidence>
<keyword evidence="2" id="KW-0479">Metal-binding</keyword>
<evidence type="ECO:0000256" key="3">
    <source>
        <dbReference type="SAM" id="MobiDB-lite"/>
    </source>
</evidence>
<dbReference type="NCBIfam" id="TIGR00486">
    <property type="entry name" value="YbgI_SA1388"/>
    <property type="match status" value="1"/>
</dbReference>
<feature type="binding site" evidence="2">
    <location>
        <position position="91"/>
    </location>
    <ligand>
        <name>a divalent metal cation</name>
        <dbReference type="ChEBI" id="CHEBI:60240"/>
        <label>1</label>
    </ligand>
</feature>
<feature type="binding site" evidence="2">
    <location>
        <position position="340"/>
    </location>
    <ligand>
        <name>a divalent metal cation</name>
        <dbReference type="ChEBI" id="CHEBI:60240"/>
        <label>1</label>
    </ligand>
</feature>
<dbReference type="PANTHER" id="PTHR13799:SF13">
    <property type="entry name" value="NIF3-LIKE PROTEIN 1"/>
    <property type="match status" value="1"/>
</dbReference>
<feature type="binding site" evidence="2">
    <location>
        <position position="129"/>
    </location>
    <ligand>
        <name>a divalent metal cation</name>
        <dbReference type="ChEBI" id="CHEBI:60240"/>
        <label>1</label>
    </ligand>
</feature>
<protein>
    <submittedName>
        <fullName evidence="4">Uncharacterized protein</fullName>
    </submittedName>
</protein>
<reference evidence="4 5" key="1">
    <citation type="submission" date="2023-11" db="EMBL/GenBank/DDBJ databases">
        <title>An acidophilic fungus is an integral part of prey digestion in a carnivorous sundew plant.</title>
        <authorList>
            <person name="Tsai I.J."/>
        </authorList>
    </citation>
    <scope>NUCLEOTIDE SEQUENCE [LARGE SCALE GENOMIC DNA]</scope>
    <source>
        <strain evidence="4">169a</strain>
    </source>
</reference>